<comment type="caution">
    <text evidence="2">The sequence shown here is derived from an EMBL/GenBank/DDBJ whole genome shotgun (WGS) entry which is preliminary data.</text>
</comment>
<name>A0A4R1LVT7_9SPHI</name>
<dbReference type="RefSeq" id="WP_132223098.1">
    <property type="nucleotide sequence ID" value="NZ_SMGO01000002.1"/>
</dbReference>
<proteinExistence type="predicted"/>
<accession>A0A4R1LVT7</accession>
<evidence type="ECO:0000313" key="3">
    <source>
        <dbReference type="Proteomes" id="UP000294616"/>
    </source>
</evidence>
<keyword evidence="3" id="KW-1185">Reference proteome</keyword>
<reference evidence="2 3" key="1">
    <citation type="submission" date="2019-03" db="EMBL/GenBank/DDBJ databases">
        <title>Genomic Encyclopedia of Archaeal and Bacterial Type Strains, Phase II (KMG-II): from individual species to whole genera.</title>
        <authorList>
            <person name="Goeker M."/>
        </authorList>
    </citation>
    <scope>NUCLEOTIDE SEQUENCE [LARGE SCALE GENOMIC DNA]</scope>
    <source>
        <strain evidence="2 3">DSM 22554</strain>
    </source>
</reference>
<organism evidence="2 3">
    <name type="scientific">Albibacterium bauzanense</name>
    <dbReference type="NCBI Taxonomy" id="653929"/>
    <lineage>
        <taxon>Bacteria</taxon>
        <taxon>Pseudomonadati</taxon>
        <taxon>Bacteroidota</taxon>
        <taxon>Sphingobacteriia</taxon>
        <taxon>Sphingobacteriales</taxon>
        <taxon>Sphingobacteriaceae</taxon>
        <taxon>Albibacterium</taxon>
    </lineage>
</organism>
<dbReference type="Proteomes" id="UP000294616">
    <property type="component" value="Unassembled WGS sequence"/>
</dbReference>
<sequence>MDLQDLLLPPSEDGGDDKKKDSPLKSLKVDLDFYKESIREVAAELLAEDYTQYPIFIAHQHEVKVGEIILDKTELGTDWTIQASSLEEFLEVGIIKEDKKDAFIKKFKEPEDFMCLFVIVPEGANFVFYPYY</sequence>
<protein>
    <submittedName>
        <fullName evidence="2">Uncharacterized protein</fullName>
    </submittedName>
</protein>
<feature type="region of interest" description="Disordered" evidence="1">
    <location>
        <begin position="1"/>
        <end position="23"/>
    </location>
</feature>
<evidence type="ECO:0000256" key="1">
    <source>
        <dbReference type="SAM" id="MobiDB-lite"/>
    </source>
</evidence>
<dbReference type="OrthoDB" id="880708at2"/>
<dbReference type="AlphaFoldDB" id="A0A4R1LVT7"/>
<dbReference type="EMBL" id="SMGO01000002">
    <property type="protein sequence ID" value="TCK82887.1"/>
    <property type="molecule type" value="Genomic_DNA"/>
</dbReference>
<gene>
    <name evidence="2" type="ORF">C8N28_1472</name>
</gene>
<evidence type="ECO:0000313" key="2">
    <source>
        <dbReference type="EMBL" id="TCK82887.1"/>
    </source>
</evidence>